<protein>
    <submittedName>
        <fullName evidence="5">GntR family transcriptional regulator</fullName>
    </submittedName>
</protein>
<dbReference type="Proteomes" id="UP000812013">
    <property type="component" value="Unassembled WGS sequence"/>
</dbReference>
<comment type="caution">
    <text evidence="5">The sequence shown here is derived from an EMBL/GenBank/DDBJ whole genome shotgun (WGS) entry which is preliminary data.</text>
</comment>
<dbReference type="Gene3D" id="1.10.10.10">
    <property type="entry name" value="Winged helix-like DNA-binding domain superfamily/Winged helix DNA-binding domain"/>
    <property type="match status" value="1"/>
</dbReference>
<accession>A0ABS6Z390</accession>
<dbReference type="PANTHER" id="PTHR44846:SF17">
    <property type="entry name" value="GNTR-FAMILY TRANSCRIPTIONAL REGULATOR"/>
    <property type="match status" value="1"/>
</dbReference>
<evidence type="ECO:0000256" key="3">
    <source>
        <dbReference type="ARBA" id="ARBA00023163"/>
    </source>
</evidence>
<keyword evidence="6" id="KW-1185">Reference proteome</keyword>
<keyword evidence="1" id="KW-0805">Transcription regulation</keyword>
<sequence length="124" mass="13009">MTLSAEDPRPASRQVADAIRAEILSGALAPGAKVPSVRDLAKQYSVAVMTAQSAVEILRGDGLIYTSPGRGSFVRDQVEAPSEAAPSAEFIALTQRLSELSSTVESLAERLAQLEEQSKAQGPA</sequence>
<dbReference type="PROSITE" id="PS50949">
    <property type="entry name" value="HTH_GNTR"/>
    <property type="match status" value="1"/>
</dbReference>
<evidence type="ECO:0000259" key="4">
    <source>
        <dbReference type="PROSITE" id="PS50949"/>
    </source>
</evidence>
<keyword evidence="2" id="KW-0238">DNA-binding</keyword>
<dbReference type="Pfam" id="PF00392">
    <property type="entry name" value="GntR"/>
    <property type="match status" value="1"/>
</dbReference>
<organism evidence="5 6">
    <name type="scientific">Streptomyces bambusae</name>
    <dbReference type="NCBI Taxonomy" id="1550616"/>
    <lineage>
        <taxon>Bacteria</taxon>
        <taxon>Bacillati</taxon>
        <taxon>Actinomycetota</taxon>
        <taxon>Actinomycetes</taxon>
        <taxon>Kitasatosporales</taxon>
        <taxon>Streptomycetaceae</taxon>
        <taxon>Streptomyces</taxon>
    </lineage>
</organism>
<feature type="domain" description="HTH gntR-type" evidence="4">
    <location>
        <begin position="9"/>
        <end position="77"/>
    </location>
</feature>
<evidence type="ECO:0000313" key="6">
    <source>
        <dbReference type="Proteomes" id="UP000812013"/>
    </source>
</evidence>
<dbReference type="SUPFAM" id="SSF46785">
    <property type="entry name" value="Winged helix' DNA-binding domain"/>
    <property type="match status" value="1"/>
</dbReference>
<name>A0ABS6Z390_9ACTN</name>
<evidence type="ECO:0000313" key="5">
    <source>
        <dbReference type="EMBL" id="MBW5481175.1"/>
    </source>
</evidence>
<dbReference type="InterPro" id="IPR000524">
    <property type="entry name" value="Tscrpt_reg_HTH_GntR"/>
</dbReference>
<dbReference type="PANTHER" id="PTHR44846">
    <property type="entry name" value="MANNOSYL-D-GLYCERATE TRANSPORT/METABOLISM SYSTEM REPRESSOR MNGR-RELATED"/>
    <property type="match status" value="1"/>
</dbReference>
<dbReference type="EMBL" id="WTFF01000015">
    <property type="protein sequence ID" value="MBW5481175.1"/>
    <property type="molecule type" value="Genomic_DNA"/>
</dbReference>
<dbReference type="InterPro" id="IPR036390">
    <property type="entry name" value="WH_DNA-bd_sf"/>
</dbReference>
<dbReference type="InterPro" id="IPR036388">
    <property type="entry name" value="WH-like_DNA-bd_sf"/>
</dbReference>
<dbReference type="CDD" id="cd07377">
    <property type="entry name" value="WHTH_GntR"/>
    <property type="match status" value="1"/>
</dbReference>
<dbReference type="SMART" id="SM00345">
    <property type="entry name" value="HTH_GNTR"/>
    <property type="match status" value="1"/>
</dbReference>
<gene>
    <name evidence="5" type="ORF">GPJ59_04575</name>
</gene>
<reference evidence="5 6" key="1">
    <citation type="submission" date="2019-12" db="EMBL/GenBank/DDBJ databases">
        <title>Genome sequence of Streptomyces bambusae.</title>
        <authorList>
            <person name="Bansal K."/>
            <person name="Choksket S."/>
            <person name="Korpole S."/>
            <person name="Patil P.B."/>
        </authorList>
    </citation>
    <scope>NUCLEOTIDE SEQUENCE [LARGE SCALE GENOMIC DNA]</scope>
    <source>
        <strain evidence="5 6">SK60</strain>
    </source>
</reference>
<keyword evidence="3" id="KW-0804">Transcription</keyword>
<evidence type="ECO:0000256" key="1">
    <source>
        <dbReference type="ARBA" id="ARBA00023015"/>
    </source>
</evidence>
<proteinExistence type="predicted"/>
<dbReference type="InterPro" id="IPR050679">
    <property type="entry name" value="Bact_HTH_transcr_reg"/>
</dbReference>
<dbReference type="RefSeq" id="WP_219665064.1">
    <property type="nucleotide sequence ID" value="NZ_WTFF01000015.1"/>
</dbReference>
<evidence type="ECO:0000256" key="2">
    <source>
        <dbReference type="ARBA" id="ARBA00023125"/>
    </source>
</evidence>